<evidence type="ECO:0000256" key="5">
    <source>
        <dbReference type="ARBA" id="ARBA00022842"/>
    </source>
</evidence>
<dbReference type="GO" id="GO:0000287">
    <property type="term" value="F:magnesium ion binding"/>
    <property type="evidence" value="ECO:0007669"/>
    <property type="project" value="InterPro"/>
</dbReference>
<comment type="cofactor">
    <cofactor evidence="1">
        <name>Mg(2+)</name>
        <dbReference type="ChEBI" id="CHEBI:18420"/>
    </cofactor>
</comment>
<evidence type="ECO:0000259" key="11">
    <source>
        <dbReference type="Pfam" id="PF02880"/>
    </source>
</evidence>
<keyword evidence="6" id="KW-0413">Isomerase</keyword>
<dbReference type="Pfam" id="PF02879">
    <property type="entry name" value="PGM_PMM_II"/>
    <property type="match status" value="1"/>
</dbReference>
<evidence type="ECO:0000259" key="9">
    <source>
        <dbReference type="Pfam" id="PF02878"/>
    </source>
</evidence>
<keyword evidence="5 7" id="KW-0460">Magnesium</keyword>
<evidence type="ECO:0000256" key="6">
    <source>
        <dbReference type="ARBA" id="ARBA00023235"/>
    </source>
</evidence>
<dbReference type="InterPro" id="IPR005844">
    <property type="entry name" value="A-D-PHexomutase_a/b/a-I"/>
</dbReference>
<dbReference type="PRINTS" id="PR00509">
    <property type="entry name" value="PGMPMM"/>
</dbReference>
<keyword evidence="13" id="KW-1185">Reference proteome</keyword>
<evidence type="ECO:0000259" key="10">
    <source>
        <dbReference type="Pfam" id="PF02879"/>
    </source>
</evidence>
<proteinExistence type="inferred from homology"/>
<evidence type="ECO:0000313" key="12">
    <source>
        <dbReference type="EMBL" id="BAS26960.1"/>
    </source>
</evidence>
<feature type="domain" description="Alpha-D-phosphohexomutase alpha/beta/alpha" evidence="9">
    <location>
        <begin position="8"/>
        <end position="119"/>
    </location>
</feature>
<dbReference type="InterPro" id="IPR005845">
    <property type="entry name" value="A-D-PHexomutase_a/b/a-II"/>
</dbReference>
<dbReference type="PROSITE" id="PS00710">
    <property type="entry name" value="PGM_PMM"/>
    <property type="match status" value="1"/>
</dbReference>
<dbReference type="GO" id="GO:0016868">
    <property type="term" value="F:intramolecular phosphotransferase activity"/>
    <property type="evidence" value="ECO:0007669"/>
    <property type="project" value="InterPro"/>
</dbReference>
<organism evidence="12 13">
    <name type="scientific">Limnochorda pilosa</name>
    <dbReference type="NCBI Taxonomy" id="1555112"/>
    <lineage>
        <taxon>Bacteria</taxon>
        <taxon>Bacillati</taxon>
        <taxon>Bacillota</taxon>
        <taxon>Limnochordia</taxon>
        <taxon>Limnochordales</taxon>
        <taxon>Limnochordaceae</taxon>
        <taxon>Limnochorda</taxon>
    </lineage>
</organism>
<dbReference type="InterPro" id="IPR005843">
    <property type="entry name" value="A-D-PHexomutase_C"/>
</dbReference>
<dbReference type="Pfam" id="PF02878">
    <property type="entry name" value="PGM_PMM_I"/>
    <property type="match status" value="1"/>
</dbReference>
<dbReference type="PANTHER" id="PTHR43771">
    <property type="entry name" value="PHOSPHOMANNOMUTASE"/>
    <property type="match status" value="1"/>
</dbReference>
<feature type="domain" description="Alpha-D-phosphohexomutase alpha/beta/alpha" evidence="11">
    <location>
        <begin position="263"/>
        <end position="372"/>
    </location>
</feature>
<comment type="similarity">
    <text evidence="2 7">Belongs to the phosphohexose mutase family.</text>
</comment>
<dbReference type="KEGG" id="lpil:LIP_1103"/>
<dbReference type="InterPro" id="IPR005841">
    <property type="entry name" value="Alpha-D-phosphohexomutase_SF"/>
</dbReference>
<evidence type="ECO:0000259" key="8">
    <source>
        <dbReference type="Pfam" id="PF00408"/>
    </source>
</evidence>
<dbReference type="SUPFAM" id="SSF53738">
    <property type="entry name" value="Phosphoglucomutase, first 3 domains"/>
    <property type="match status" value="3"/>
</dbReference>
<dbReference type="PANTHER" id="PTHR43771:SF2">
    <property type="entry name" value="PHOSPHOMANNOMUTASE_PHOSPHOGLUCOMUTASE"/>
    <property type="match status" value="1"/>
</dbReference>
<evidence type="ECO:0000256" key="4">
    <source>
        <dbReference type="ARBA" id="ARBA00022723"/>
    </source>
</evidence>
<evidence type="ECO:0000256" key="1">
    <source>
        <dbReference type="ARBA" id="ARBA00001946"/>
    </source>
</evidence>
<sequence>MPVSVPSNIFREYDIRGLVESELTPPVMEVLGRAAARRFRREGQERVVVGRDNRLSSDSLRDALVRGLVSEGMRVADLGVVTTPLFYFARVHYGFDAGLMITASHNPPTYNGLKVALGFATLYGEQIQELGRMARQAAAEEPPLGAVVSGEGRVEHLDPSGEYLRILQEKLRLARPLKVAVDCGNGTASLFAVDFLTRLGCEVVPLYCESDGRFPHHQPDPVERENLHDLSEVVRAERCDVGLGFDGDGDRLGVVDDQGEVMWGDEMMILYWREILPGHPGATAIIEVKCSQALVEEVERLGGRPLFYKTGHSLIKAKMRELGAVFTGEMSGHMFFADEYYGFDDAFYAAGRFLRILAADPRPLSEIRRTVPRYPGTAETRVPCTSDEAKFRVVQALRERFEKEYRVIDVDGARVLFPDGWGLARASNTQPVIVARCEGRTEGALARIERVMKEALTAFPEVGDFQWAH</sequence>
<dbReference type="InterPro" id="IPR036900">
    <property type="entry name" value="A-D-PHexomutase_C_sf"/>
</dbReference>
<dbReference type="InterPro" id="IPR005846">
    <property type="entry name" value="A-D-PHexomutase_a/b/a-III"/>
</dbReference>
<evidence type="ECO:0000313" key="13">
    <source>
        <dbReference type="Proteomes" id="UP000065807"/>
    </source>
</evidence>
<accession>A0A0K2SIP2</accession>
<dbReference type="Pfam" id="PF02880">
    <property type="entry name" value="PGM_PMM_III"/>
    <property type="match status" value="1"/>
</dbReference>
<dbReference type="Gene3D" id="3.30.310.50">
    <property type="entry name" value="Alpha-D-phosphohexomutase, C-terminal domain"/>
    <property type="match status" value="1"/>
</dbReference>
<reference evidence="13" key="2">
    <citation type="journal article" date="2016" name="Int. J. Syst. Evol. Microbiol.">
        <title>Complete genome sequence and cell structure of Limnochorda pilosa, a Gram-negative spore-former within the phylum Firmicutes.</title>
        <authorList>
            <person name="Watanabe M."/>
            <person name="Kojima H."/>
            <person name="Fukui M."/>
        </authorList>
    </citation>
    <scope>NUCLEOTIDE SEQUENCE [LARGE SCALE GENOMIC DNA]</scope>
    <source>
        <strain evidence="13">HC45</strain>
    </source>
</reference>
<keyword evidence="4 7" id="KW-0479">Metal-binding</keyword>
<evidence type="ECO:0000256" key="2">
    <source>
        <dbReference type="ARBA" id="ARBA00010231"/>
    </source>
</evidence>
<evidence type="ECO:0000256" key="7">
    <source>
        <dbReference type="RuleBase" id="RU004326"/>
    </source>
</evidence>
<dbReference type="GO" id="GO:0005975">
    <property type="term" value="P:carbohydrate metabolic process"/>
    <property type="evidence" value="ECO:0007669"/>
    <property type="project" value="InterPro"/>
</dbReference>
<dbReference type="STRING" id="1555112.LIP_1103"/>
<protein>
    <submittedName>
        <fullName evidence="12">Phosphomannomutase</fullName>
    </submittedName>
</protein>
<dbReference type="Proteomes" id="UP000065807">
    <property type="component" value="Chromosome"/>
</dbReference>
<dbReference type="Gene3D" id="3.40.120.10">
    <property type="entry name" value="Alpha-D-Glucose-1,6-Bisphosphate, subunit A, domain 3"/>
    <property type="match status" value="3"/>
</dbReference>
<gene>
    <name evidence="12" type="ORF">LIP_1103</name>
</gene>
<feature type="domain" description="Alpha-D-phosphohexomutase alpha/beta/alpha" evidence="10">
    <location>
        <begin position="163"/>
        <end position="259"/>
    </location>
</feature>
<reference evidence="13" key="1">
    <citation type="submission" date="2015-07" db="EMBL/GenBank/DDBJ databases">
        <title>Complete genome sequence and phylogenetic analysis of Limnochorda pilosa.</title>
        <authorList>
            <person name="Watanabe M."/>
            <person name="Kojima H."/>
            <person name="Fukui M."/>
        </authorList>
    </citation>
    <scope>NUCLEOTIDE SEQUENCE [LARGE SCALE GENOMIC DNA]</scope>
    <source>
        <strain evidence="13">HC45</strain>
    </source>
</reference>
<dbReference type="CDD" id="cd03089">
    <property type="entry name" value="PMM_PGM"/>
    <property type="match status" value="1"/>
</dbReference>
<dbReference type="Pfam" id="PF00408">
    <property type="entry name" value="PGM_PMM_IV"/>
    <property type="match status" value="1"/>
</dbReference>
<dbReference type="AlphaFoldDB" id="A0A0K2SIP2"/>
<keyword evidence="3" id="KW-0597">Phosphoprotein</keyword>
<dbReference type="InterPro" id="IPR016055">
    <property type="entry name" value="A-D-PHexomutase_a/b/a-I/II/III"/>
</dbReference>
<name>A0A0K2SIP2_LIMPI</name>
<dbReference type="SUPFAM" id="SSF55957">
    <property type="entry name" value="Phosphoglucomutase, C-terminal domain"/>
    <property type="match status" value="1"/>
</dbReference>
<feature type="domain" description="Alpha-D-phosphohexomutase C-terminal" evidence="8">
    <location>
        <begin position="380"/>
        <end position="451"/>
    </location>
</feature>
<dbReference type="EMBL" id="AP014924">
    <property type="protein sequence ID" value="BAS26960.1"/>
    <property type="molecule type" value="Genomic_DNA"/>
</dbReference>
<evidence type="ECO:0000256" key="3">
    <source>
        <dbReference type="ARBA" id="ARBA00022553"/>
    </source>
</evidence>
<dbReference type="InterPro" id="IPR016066">
    <property type="entry name" value="A-D-PHexomutase_CS"/>
</dbReference>